<organism evidence="5">
    <name type="scientific">Sesamum calycinum</name>
    <dbReference type="NCBI Taxonomy" id="2727403"/>
    <lineage>
        <taxon>Eukaryota</taxon>
        <taxon>Viridiplantae</taxon>
        <taxon>Streptophyta</taxon>
        <taxon>Embryophyta</taxon>
        <taxon>Tracheophyta</taxon>
        <taxon>Spermatophyta</taxon>
        <taxon>Magnoliopsida</taxon>
        <taxon>eudicotyledons</taxon>
        <taxon>Gunneridae</taxon>
        <taxon>Pentapetalae</taxon>
        <taxon>asterids</taxon>
        <taxon>lamiids</taxon>
        <taxon>Lamiales</taxon>
        <taxon>Pedaliaceae</taxon>
        <taxon>Sesamum</taxon>
    </lineage>
</organism>
<name>A0AAW2QW77_9LAMI</name>
<dbReference type="EMBL" id="JACGWM010000005">
    <property type="protein sequence ID" value="KAL0372061.1"/>
    <property type="molecule type" value="Genomic_DNA"/>
</dbReference>
<dbReference type="EC" id="2.8.2.-" evidence="3"/>
<evidence type="ECO:0000256" key="2">
    <source>
        <dbReference type="ARBA" id="ARBA00022679"/>
    </source>
</evidence>
<gene>
    <name evidence="5" type="ORF">Scaly_0887700</name>
</gene>
<evidence type="ECO:0000256" key="3">
    <source>
        <dbReference type="RuleBase" id="RU361155"/>
    </source>
</evidence>
<dbReference type="PANTHER" id="PTHR11783">
    <property type="entry name" value="SULFOTRANSFERASE SULT"/>
    <property type="match status" value="1"/>
</dbReference>
<keyword evidence="2 3" id="KW-0808">Transferase</keyword>
<protein>
    <recommendedName>
        <fullName evidence="3">Sulfotransferase</fullName>
        <ecNumber evidence="3">2.8.2.-</ecNumber>
    </recommendedName>
</protein>
<dbReference type="InterPro" id="IPR027417">
    <property type="entry name" value="P-loop_NTPase"/>
</dbReference>
<accession>A0AAW2QW77</accession>
<dbReference type="AlphaFoldDB" id="A0AAW2QW77"/>
<proteinExistence type="inferred from homology"/>
<reference evidence="5" key="1">
    <citation type="submission" date="2020-06" db="EMBL/GenBank/DDBJ databases">
        <authorList>
            <person name="Li T."/>
            <person name="Hu X."/>
            <person name="Zhang T."/>
            <person name="Song X."/>
            <person name="Zhang H."/>
            <person name="Dai N."/>
            <person name="Sheng W."/>
            <person name="Hou X."/>
            <person name="Wei L."/>
        </authorList>
    </citation>
    <scope>NUCLEOTIDE SEQUENCE</scope>
    <source>
        <strain evidence="5">KEN8</strain>
        <tissue evidence="5">Leaf</tissue>
    </source>
</reference>
<evidence type="ECO:0000313" key="5">
    <source>
        <dbReference type="EMBL" id="KAL0372061.1"/>
    </source>
</evidence>
<comment type="caution">
    <text evidence="5">The sequence shown here is derived from an EMBL/GenBank/DDBJ whole genome shotgun (WGS) entry which is preliminary data.</text>
</comment>
<dbReference type="SUPFAM" id="SSF52540">
    <property type="entry name" value="P-loop containing nucleoside triphosphate hydrolases"/>
    <property type="match status" value="1"/>
</dbReference>
<dbReference type="Pfam" id="PF00685">
    <property type="entry name" value="Sulfotransfer_1"/>
    <property type="match status" value="1"/>
</dbReference>
<evidence type="ECO:0000259" key="4">
    <source>
        <dbReference type="Pfam" id="PF00685"/>
    </source>
</evidence>
<dbReference type="GO" id="GO:0008146">
    <property type="term" value="F:sulfotransferase activity"/>
    <property type="evidence" value="ECO:0007669"/>
    <property type="project" value="InterPro"/>
</dbReference>
<feature type="domain" description="Sulfotransferase" evidence="4">
    <location>
        <begin position="64"/>
        <end position="323"/>
    </location>
</feature>
<comment type="similarity">
    <text evidence="1 3">Belongs to the sulfotransferase 1 family.</text>
</comment>
<reference evidence="5" key="2">
    <citation type="journal article" date="2024" name="Plant">
        <title>Genomic evolution and insights into agronomic trait innovations of Sesamum species.</title>
        <authorList>
            <person name="Miao H."/>
            <person name="Wang L."/>
            <person name="Qu L."/>
            <person name="Liu H."/>
            <person name="Sun Y."/>
            <person name="Le M."/>
            <person name="Wang Q."/>
            <person name="Wei S."/>
            <person name="Zheng Y."/>
            <person name="Lin W."/>
            <person name="Duan Y."/>
            <person name="Cao H."/>
            <person name="Xiong S."/>
            <person name="Wang X."/>
            <person name="Wei L."/>
            <person name="Li C."/>
            <person name="Ma Q."/>
            <person name="Ju M."/>
            <person name="Zhao R."/>
            <person name="Li G."/>
            <person name="Mu C."/>
            <person name="Tian Q."/>
            <person name="Mei H."/>
            <person name="Zhang T."/>
            <person name="Gao T."/>
            <person name="Zhang H."/>
        </authorList>
    </citation>
    <scope>NUCLEOTIDE SEQUENCE</scope>
    <source>
        <strain evidence="5">KEN8</strain>
    </source>
</reference>
<dbReference type="Gene3D" id="3.40.50.300">
    <property type="entry name" value="P-loop containing nucleotide triphosphate hydrolases"/>
    <property type="match status" value="1"/>
</dbReference>
<sequence length="328" mass="37694">MPMDRTKAVDKDRSWSRDELQELLQTLEQVTWDGLPLVKYCGCWVPVITFRTILAAQKHFKAKDTDIILSTMPKSGTTWLKALTFSIANRNAFPIDQSPLLTSTPHMLVPFLDLNIYWEQDNPDLENIPNPRIFSTHMNFNMLPVSIHETNCRIIHICRNPLDQFVSHINFSSQNDFGKGTDPLAIDEAFDMYCQGINAYGPFWDDIRGYWNAHLENPEKVLFLQYEDLKEDITSQVKKIAEFIGFPFSVEEEEQGLIDQISRLCSFESLSNLTVNKRGDINGIAKNSSFFRKGQVGDWTNYLTPAMADRMKKLIDTKFEGSGLMFKT</sequence>
<dbReference type="InterPro" id="IPR000863">
    <property type="entry name" value="Sulfotransferase_dom"/>
</dbReference>
<evidence type="ECO:0000256" key="1">
    <source>
        <dbReference type="ARBA" id="ARBA00005771"/>
    </source>
</evidence>